<comment type="caution">
    <text evidence="2">The sequence shown here is derived from an EMBL/GenBank/DDBJ whole genome shotgun (WGS) entry which is preliminary data.</text>
</comment>
<evidence type="ECO:0000313" key="2">
    <source>
        <dbReference type="EMBL" id="NWS34943.1"/>
    </source>
</evidence>
<proteinExistence type="predicted"/>
<sequence>GFHSFVCWLFPQLGVSELEKAIVNLETEKLENLTIDALQGLQTEVSSLSKVVIQNRMALDLLTAKEGGVCIIIYQTCCSYIN</sequence>
<dbReference type="EMBL" id="VYXF01011299">
    <property type="protein sequence ID" value="NWS34943.1"/>
    <property type="molecule type" value="Genomic_DNA"/>
</dbReference>
<evidence type="ECO:0000313" key="3">
    <source>
        <dbReference type="Proteomes" id="UP000573697"/>
    </source>
</evidence>
<dbReference type="Gene3D" id="1.10.287.210">
    <property type="match status" value="1"/>
</dbReference>
<organism evidence="2 3">
    <name type="scientific">Polioptila caerulea</name>
    <name type="common">Blue-grey gnatcatcher</name>
    <dbReference type="NCBI Taxonomy" id="66707"/>
    <lineage>
        <taxon>Eukaryota</taxon>
        <taxon>Metazoa</taxon>
        <taxon>Chordata</taxon>
        <taxon>Craniata</taxon>
        <taxon>Vertebrata</taxon>
        <taxon>Euteleostomi</taxon>
        <taxon>Archelosauria</taxon>
        <taxon>Archosauria</taxon>
        <taxon>Dinosauria</taxon>
        <taxon>Saurischia</taxon>
        <taxon>Theropoda</taxon>
        <taxon>Coelurosauria</taxon>
        <taxon>Aves</taxon>
        <taxon>Neognathae</taxon>
        <taxon>Neoaves</taxon>
        <taxon>Telluraves</taxon>
        <taxon>Australaves</taxon>
        <taxon>Passeriformes</taxon>
        <taxon>Certhiidae</taxon>
        <taxon>Polioptilinae</taxon>
        <taxon>Polioptila</taxon>
    </lineage>
</organism>
<name>A0A7K5ERM4_POLCE</name>
<feature type="non-terminal residue" evidence="2">
    <location>
        <position position="82"/>
    </location>
</feature>
<dbReference type="InterPro" id="IPR018154">
    <property type="entry name" value="TLV/ENV_coat_polyprotein"/>
</dbReference>
<reference evidence="2 3" key="1">
    <citation type="submission" date="2019-09" db="EMBL/GenBank/DDBJ databases">
        <title>Bird 10,000 Genomes (B10K) Project - Family phase.</title>
        <authorList>
            <person name="Zhang G."/>
        </authorList>
    </citation>
    <scope>NUCLEOTIDE SEQUENCE [LARGE SCALE GENOMIC DNA]</scope>
    <source>
        <strain evidence="2">B10K-DU-001-66</strain>
        <tissue evidence="2">Muscle</tissue>
    </source>
</reference>
<dbReference type="AlphaFoldDB" id="A0A7K5ERM4"/>
<dbReference type="Proteomes" id="UP000573697">
    <property type="component" value="Unassembled WGS sequence"/>
</dbReference>
<dbReference type="PANTHER" id="PTHR10424">
    <property type="entry name" value="VIRAL ENVELOPE PROTEIN"/>
    <property type="match status" value="1"/>
</dbReference>
<feature type="non-terminal residue" evidence="2">
    <location>
        <position position="1"/>
    </location>
</feature>
<accession>A0A7K5ERM4</accession>
<dbReference type="SUPFAM" id="SSF58069">
    <property type="entry name" value="Virus ectodomain"/>
    <property type="match status" value="1"/>
</dbReference>
<keyword evidence="3" id="KW-1185">Reference proteome</keyword>
<dbReference type="PANTHER" id="PTHR10424:SF73">
    <property type="entry name" value="ENDOGENOUS RETROVIRUS GROUP FC1 ENV POLYPROTEIN-RELATED"/>
    <property type="match status" value="1"/>
</dbReference>
<protein>
    <submittedName>
        <fullName evidence="2">SYCY1 protein</fullName>
    </submittedName>
</protein>
<keyword evidence="1" id="KW-1015">Disulfide bond</keyword>
<dbReference type="Pfam" id="PF00429">
    <property type="entry name" value="TLV_coat"/>
    <property type="match status" value="1"/>
</dbReference>
<evidence type="ECO:0000256" key="1">
    <source>
        <dbReference type="ARBA" id="ARBA00023157"/>
    </source>
</evidence>
<gene>
    <name evidence="2" type="primary">Ervw1</name>
    <name evidence="2" type="ORF">POLCAE_R15340</name>
</gene>